<sequence length="224" mass="24575">MGKKRKFELDLDVERNMYSSFVTAANAVSQLYTQGVQQQRRAAAAASRATLEKVLNFVLRENAGGEHISKAALVQFLQHEYENADGQDAPPPQPQMHFMPFGPAAAAAAAAAGSDDSQDVQQPKQPGRQLSGGMAASPGLRAPGRMMSMEEQQQQHQQQQQQQQHPHMPQQQQQQMLHLQQQEAQAADAMQVQHHGMMHMAASPFTGAQAVHGMQFMQPGNGMQ</sequence>
<feature type="region of interest" description="Disordered" evidence="1">
    <location>
        <begin position="107"/>
        <end position="191"/>
    </location>
</feature>
<dbReference type="Proteomes" id="UP001244341">
    <property type="component" value="Chromosome 1b"/>
</dbReference>
<organism evidence="2 3">
    <name type="scientific">Tetradesmus obliquus</name>
    <name type="common">Green alga</name>
    <name type="synonym">Acutodesmus obliquus</name>
    <dbReference type="NCBI Taxonomy" id="3088"/>
    <lineage>
        <taxon>Eukaryota</taxon>
        <taxon>Viridiplantae</taxon>
        <taxon>Chlorophyta</taxon>
        <taxon>core chlorophytes</taxon>
        <taxon>Chlorophyceae</taxon>
        <taxon>CS clade</taxon>
        <taxon>Sphaeropleales</taxon>
        <taxon>Scenedesmaceae</taxon>
        <taxon>Tetradesmus</taxon>
    </lineage>
</organism>
<dbReference type="PANTHER" id="PTHR33675">
    <property type="entry name" value="NUCLEAR RECEPTOR FAMILY 2 GROUP C PROTEIN"/>
    <property type="match status" value="1"/>
</dbReference>
<name>A0ABY8TKM1_TETOB</name>
<keyword evidence="3" id="KW-1185">Reference proteome</keyword>
<dbReference type="PANTHER" id="PTHR33675:SF1">
    <property type="entry name" value="HOLOCARBOXYLASE SYNTHETASE"/>
    <property type="match status" value="1"/>
</dbReference>
<feature type="compositionally biased region" description="Low complexity" evidence="1">
    <location>
        <begin position="152"/>
        <end position="182"/>
    </location>
</feature>
<protein>
    <submittedName>
        <fullName evidence="2">Uncharacterized protein</fullName>
    </submittedName>
</protein>
<reference evidence="2 3" key="1">
    <citation type="submission" date="2023-05" db="EMBL/GenBank/DDBJ databases">
        <title>A 100% complete, gapless, phased diploid assembly of the Scenedesmus obliquus UTEX 3031 genome.</title>
        <authorList>
            <person name="Biondi T.C."/>
            <person name="Hanschen E.R."/>
            <person name="Kwon T."/>
            <person name="Eng W."/>
            <person name="Kruse C.P.S."/>
            <person name="Koehler S.I."/>
            <person name="Kunde Y."/>
            <person name="Gleasner C.D."/>
            <person name="You Mak K.T."/>
            <person name="Polle J."/>
            <person name="Hovde B.T."/>
            <person name="Starkenburg S.R."/>
        </authorList>
    </citation>
    <scope>NUCLEOTIDE SEQUENCE [LARGE SCALE GENOMIC DNA]</scope>
    <source>
        <strain evidence="2 3">DOE0152z</strain>
    </source>
</reference>
<proteinExistence type="predicted"/>
<gene>
    <name evidence="2" type="ORF">OEZ85_008335</name>
</gene>
<evidence type="ECO:0000256" key="1">
    <source>
        <dbReference type="SAM" id="MobiDB-lite"/>
    </source>
</evidence>
<evidence type="ECO:0000313" key="3">
    <source>
        <dbReference type="Proteomes" id="UP001244341"/>
    </source>
</evidence>
<dbReference type="EMBL" id="CP126208">
    <property type="protein sequence ID" value="WIA08918.1"/>
    <property type="molecule type" value="Genomic_DNA"/>
</dbReference>
<accession>A0ABY8TKM1</accession>
<evidence type="ECO:0000313" key="2">
    <source>
        <dbReference type="EMBL" id="WIA08918.1"/>
    </source>
</evidence>